<dbReference type="InterPro" id="IPR001610">
    <property type="entry name" value="PAC"/>
</dbReference>
<protein>
    <recommendedName>
        <fullName evidence="7">Histidine kinase</fullName>
    </recommendedName>
</protein>
<dbReference type="Proteomes" id="UP000231638">
    <property type="component" value="Unassembled WGS sequence"/>
</dbReference>
<comment type="caution">
    <text evidence="5">The sequence shown here is derived from an EMBL/GenBank/DDBJ whole genome shotgun (WGS) entry which is preliminary data.</text>
</comment>
<dbReference type="STRING" id="366522.GCA_001548055_01730"/>
<dbReference type="InterPro" id="IPR013767">
    <property type="entry name" value="PAS_fold"/>
</dbReference>
<dbReference type="PROSITE" id="PS50113">
    <property type="entry name" value="PAC"/>
    <property type="match status" value="1"/>
</dbReference>
<proteinExistence type="predicted"/>
<dbReference type="PROSITE" id="PS50112">
    <property type="entry name" value="PAS"/>
    <property type="match status" value="1"/>
</dbReference>
<dbReference type="SMART" id="SM00086">
    <property type="entry name" value="PAC"/>
    <property type="match status" value="1"/>
</dbReference>
<sequence>MENAIDQLIAWSKDLDVLYVEDDVALREEVSLFLSDIFSRIDLASNGEEGLQKLAKNRYDLVITDIRMPVMDGIEMIEKIKELYPEQPVLVTSAHNEIDYLVKLINLGVDNFITKPLQSEQIFKVLHKIVEHIHHKKELRKIEHDLREAHAQLEKLTQMQSRSLDLKNAVLKAYKEALDKATIVSTTDKFGVITDVNENFCKATGYSKEEIVGKTHQLIVHPSTDKKTYADLWKTILAKQTWQGLLINQTRTLSPLYHYTTVVPILDAKGNIIEFIGIIQDLTELHRIQEAKTQASLDIALSLKEDEFLKQLPFAAAMLDETFQCESYNASFETLAMNHVKEETFVKLTQKNLFLKELVYFEEMDYFQTLSDIFDKFPYEGDITFKGTIQTIDHMQEVLVKITPYATHYLISVIPQEDFELCCQVLGK</sequence>
<dbReference type="Pfam" id="PF00989">
    <property type="entry name" value="PAS"/>
    <property type="match status" value="1"/>
</dbReference>
<accession>A0A2D3WA66</accession>
<dbReference type="InterPro" id="IPR000700">
    <property type="entry name" value="PAS-assoc_C"/>
</dbReference>
<dbReference type="SMART" id="SM00448">
    <property type="entry name" value="REC"/>
    <property type="match status" value="1"/>
</dbReference>
<evidence type="ECO:0000259" key="2">
    <source>
        <dbReference type="PROSITE" id="PS50110"/>
    </source>
</evidence>
<feature type="domain" description="Response regulatory" evidence="2">
    <location>
        <begin position="16"/>
        <end position="130"/>
    </location>
</feature>
<evidence type="ECO:0000256" key="1">
    <source>
        <dbReference type="PROSITE-ProRule" id="PRU00169"/>
    </source>
</evidence>
<reference evidence="5 6" key="1">
    <citation type="journal article" date="2017" name="Front. Microbiol.">
        <title>Comparative Genomic Analysis of the Class Epsilonproteobacteria and Proposed Reclassification to Epsilonbacteraeota (phyl. nov.).</title>
        <authorList>
            <person name="Waite D.W."/>
            <person name="Vanwonterghem I."/>
            <person name="Rinke C."/>
            <person name="Parks D.H."/>
            <person name="Zhang Y."/>
            <person name="Takai K."/>
            <person name="Sievert S.M."/>
            <person name="Simon J."/>
            <person name="Campbell B.J."/>
            <person name="Hanson T.E."/>
            <person name="Woyke T."/>
            <person name="Klotz M.G."/>
            <person name="Hugenholtz P."/>
        </authorList>
    </citation>
    <scope>NUCLEOTIDE SEQUENCE [LARGE SCALE GENOMIC DNA]</scope>
    <source>
        <strain evidence="5">UBA11420</strain>
    </source>
</reference>
<dbReference type="InterPro" id="IPR000014">
    <property type="entry name" value="PAS"/>
</dbReference>
<evidence type="ECO:0000313" key="5">
    <source>
        <dbReference type="EMBL" id="DAB35617.1"/>
    </source>
</evidence>
<dbReference type="Gene3D" id="3.40.50.2300">
    <property type="match status" value="1"/>
</dbReference>
<dbReference type="Gene3D" id="3.30.450.20">
    <property type="entry name" value="PAS domain"/>
    <property type="match status" value="1"/>
</dbReference>
<dbReference type="Pfam" id="PF00072">
    <property type="entry name" value="Response_reg"/>
    <property type="match status" value="1"/>
</dbReference>
<feature type="domain" description="PAC" evidence="4">
    <location>
        <begin position="240"/>
        <end position="294"/>
    </location>
</feature>
<dbReference type="InterPro" id="IPR001789">
    <property type="entry name" value="Sig_transdc_resp-reg_receiver"/>
</dbReference>
<dbReference type="InterPro" id="IPR011006">
    <property type="entry name" value="CheY-like_superfamily"/>
</dbReference>
<feature type="modified residue" description="4-aspartylphosphate" evidence="1">
    <location>
        <position position="65"/>
    </location>
</feature>
<dbReference type="SUPFAM" id="SSF55785">
    <property type="entry name" value="PYP-like sensor domain (PAS domain)"/>
    <property type="match status" value="1"/>
</dbReference>
<feature type="domain" description="PAS" evidence="3">
    <location>
        <begin position="188"/>
        <end position="239"/>
    </location>
</feature>
<evidence type="ECO:0008006" key="7">
    <source>
        <dbReference type="Google" id="ProtNLM"/>
    </source>
</evidence>
<gene>
    <name evidence="5" type="ORF">CFH80_09190</name>
</gene>
<evidence type="ECO:0000259" key="3">
    <source>
        <dbReference type="PROSITE" id="PS50112"/>
    </source>
</evidence>
<evidence type="ECO:0000313" key="6">
    <source>
        <dbReference type="Proteomes" id="UP000231638"/>
    </source>
</evidence>
<dbReference type="CDD" id="cd00130">
    <property type="entry name" value="PAS"/>
    <property type="match status" value="1"/>
</dbReference>
<name>A0A2D3WA66_9BACT</name>
<dbReference type="AlphaFoldDB" id="A0A2D3WA66"/>
<dbReference type="SUPFAM" id="SSF52172">
    <property type="entry name" value="CheY-like"/>
    <property type="match status" value="1"/>
</dbReference>
<dbReference type="PANTHER" id="PTHR43228">
    <property type="entry name" value="TWO-COMPONENT RESPONSE REGULATOR"/>
    <property type="match status" value="1"/>
</dbReference>
<dbReference type="InterPro" id="IPR052048">
    <property type="entry name" value="ST_Response_Regulator"/>
</dbReference>
<dbReference type="EMBL" id="DLUG01000237">
    <property type="protein sequence ID" value="DAB35617.1"/>
    <property type="molecule type" value="Genomic_DNA"/>
</dbReference>
<dbReference type="PROSITE" id="PS50110">
    <property type="entry name" value="RESPONSE_REGULATORY"/>
    <property type="match status" value="1"/>
</dbReference>
<evidence type="ECO:0000259" key="4">
    <source>
        <dbReference type="PROSITE" id="PS50113"/>
    </source>
</evidence>
<dbReference type="NCBIfam" id="TIGR00229">
    <property type="entry name" value="sensory_box"/>
    <property type="match status" value="1"/>
</dbReference>
<dbReference type="GO" id="GO:0000160">
    <property type="term" value="P:phosphorelay signal transduction system"/>
    <property type="evidence" value="ECO:0007669"/>
    <property type="project" value="InterPro"/>
</dbReference>
<dbReference type="GO" id="GO:0006355">
    <property type="term" value="P:regulation of DNA-templated transcription"/>
    <property type="evidence" value="ECO:0007669"/>
    <property type="project" value="InterPro"/>
</dbReference>
<dbReference type="InterPro" id="IPR035965">
    <property type="entry name" value="PAS-like_dom_sf"/>
</dbReference>
<dbReference type="CDD" id="cd17536">
    <property type="entry name" value="REC_YesN-like"/>
    <property type="match status" value="1"/>
</dbReference>
<dbReference type="PANTHER" id="PTHR43228:SF1">
    <property type="entry name" value="TWO-COMPONENT RESPONSE REGULATOR ARR22"/>
    <property type="match status" value="1"/>
</dbReference>
<keyword evidence="1" id="KW-0597">Phosphoprotein</keyword>
<organism evidence="5 6">
    <name type="scientific">Sulfurospirillum cavolei</name>
    <dbReference type="NCBI Taxonomy" id="366522"/>
    <lineage>
        <taxon>Bacteria</taxon>
        <taxon>Pseudomonadati</taxon>
        <taxon>Campylobacterota</taxon>
        <taxon>Epsilonproteobacteria</taxon>
        <taxon>Campylobacterales</taxon>
        <taxon>Sulfurospirillaceae</taxon>
        <taxon>Sulfurospirillum</taxon>
    </lineage>
</organism>